<dbReference type="GO" id="GO:0005524">
    <property type="term" value="F:ATP binding"/>
    <property type="evidence" value="ECO:0007669"/>
    <property type="project" value="UniProtKB-KW"/>
</dbReference>
<keyword evidence="3" id="KW-0808">Transferase</keyword>
<proteinExistence type="inferred from homology"/>
<evidence type="ECO:0000256" key="6">
    <source>
        <dbReference type="ARBA" id="ARBA00022741"/>
    </source>
</evidence>
<dbReference type="PANTHER" id="PTHR12153:SF18">
    <property type="entry name" value="SELENOPROTEIN O"/>
    <property type="match status" value="1"/>
</dbReference>
<evidence type="ECO:0000256" key="3">
    <source>
        <dbReference type="ARBA" id="ARBA00022679"/>
    </source>
</evidence>
<dbReference type="GO" id="GO:0046872">
    <property type="term" value="F:metal ion binding"/>
    <property type="evidence" value="ECO:0007669"/>
    <property type="project" value="UniProtKB-KW"/>
</dbReference>
<dbReference type="InterPro" id="IPR003846">
    <property type="entry name" value="SelO"/>
</dbReference>
<organism evidence="10 11">
    <name type="scientific">Danaus chrysippus</name>
    <name type="common">African queen</name>
    <dbReference type="NCBI Taxonomy" id="151541"/>
    <lineage>
        <taxon>Eukaryota</taxon>
        <taxon>Metazoa</taxon>
        <taxon>Ecdysozoa</taxon>
        <taxon>Arthropoda</taxon>
        <taxon>Hexapoda</taxon>
        <taxon>Insecta</taxon>
        <taxon>Pterygota</taxon>
        <taxon>Neoptera</taxon>
        <taxon>Endopterygota</taxon>
        <taxon>Lepidoptera</taxon>
        <taxon>Glossata</taxon>
        <taxon>Ditrysia</taxon>
        <taxon>Papilionoidea</taxon>
        <taxon>Nymphalidae</taxon>
        <taxon>Danainae</taxon>
        <taxon>Danaini</taxon>
        <taxon>Danaina</taxon>
        <taxon>Danaus</taxon>
        <taxon>Anosia</taxon>
    </lineage>
</organism>
<reference evidence="10" key="1">
    <citation type="submission" date="2021-09" db="EMBL/GenBank/DDBJ databases">
        <authorList>
            <person name="Martin H S."/>
        </authorList>
    </citation>
    <scope>NUCLEOTIDE SEQUENCE</scope>
</reference>
<evidence type="ECO:0000313" key="11">
    <source>
        <dbReference type="Proteomes" id="UP000789524"/>
    </source>
</evidence>
<evidence type="ECO:0000256" key="9">
    <source>
        <dbReference type="ARBA" id="ARBA00031547"/>
    </source>
</evidence>
<dbReference type="GO" id="GO:0016779">
    <property type="term" value="F:nucleotidyltransferase activity"/>
    <property type="evidence" value="ECO:0007669"/>
    <property type="project" value="UniProtKB-KW"/>
</dbReference>
<dbReference type="NCBIfam" id="NF000658">
    <property type="entry name" value="PRK00029.1"/>
    <property type="match status" value="1"/>
</dbReference>
<gene>
    <name evidence="10" type="ORF">DCHRY22_LOCUS899</name>
</gene>
<dbReference type="OrthoDB" id="10254721at2759"/>
<keyword evidence="8" id="KW-0460">Magnesium</keyword>
<dbReference type="EMBL" id="CAKASE010000043">
    <property type="protein sequence ID" value="CAG9558937.1"/>
    <property type="molecule type" value="Genomic_DNA"/>
</dbReference>
<keyword evidence="11" id="KW-1185">Reference proteome</keyword>
<dbReference type="AlphaFoldDB" id="A0A8J2MFX2"/>
<dbReference type="Pfam" id="PF02696">
    <property type="entry name" value="SelO"/>
    <property type="match status" value="1"/>
</dbReference>
<evidence type="ECO:0000313" key="10">
    <source>
        <dbReference type="EMBL" id="CAG9558937.1"/>
    </source>
</evidence>
<evidence type="ECO:0000256" key="1">
    <source>
        <dbReference type="ARBA" id="ARBA00001946"/>
    </source>
</evidence>
<keyword evidence="5" id="KW-0479">Metal-binding</keyword>
<evidence type="ECO:0000256" key="8">
    <source>
        <dbReference type="ARBA" id="ARBA00022842"/>
    </source>
</evidence>
<comment type="similarity">
    <text evidence="2">Belongs to the SELO family.</text>
</comment>
<keyword evidence="7" id="KW-0067">ATP-binding</keyword>
<evidence type="ECO:0000256" key="5">
    <source>
        <dbReference type="ARBA" id="ARBA00022723"/>
    </source>
</evidence>
<evidence type="ECO:0000256" key="4">
    <source>
        <dbReference type="ARBA" id="ARBA00022695"/>
    </source>
</evidence>
<keyword evidence="6" id="KW-0547">Nucleotide-binding</keyword>
<dbReference type="HAMAP" id="MF_00692">
    <property type="entry name" value="SelO"/>
    <property type="match status" value="1"/>
</dbReference>
<accession>A0A8J2MFX2</accession>
<evidence type="ECO:0000256" key="7">
    <source>
        <dbReference type="ARBA" id="ARBA00022840"/>
    </source>
</evidence>
<name>A0A8J2MFX2_9NEOP</name>
<dbReference type="PANTHER" id="PTHR12153">
    <property type="entry name" value="SELENOPROTEIN O"/>
    <property type="match status" value="1"/>
</dbReference>
<sequence length="529" mass="60607">MAKPISDFKEWMFRQPPSYVQLPITEYPEYNMPRAVKDAVFVKVPTEPLTGKIDLVCVSNDALTNILDLDPVAAASEEFVEFINGKYLPQGALSVCHGYGGYQFGFWADQLGDGRAHILGEYVNSKGELWQLQLKGSGETPFSRFGDGRAVLRSSLREMVASEACHHLGIPTTRAAALVASDSHMVMRDKSYCGLNRPERAAVVLRLAPSWMRIGSFELMHRRQQTDMLLQLADHVIKHFFSHIDLNDKDKYVKFFTEVAHKNLDMVATWQGLGFTHGVLNTDNISILGLTIDYGPFGFIEHYYENYVPNTSDDMGRYAFNKQPEILLWNLGKFAEALQLILCDESKKKIKDVIETLQPYVKDKILHTYIRKLGLTEVREGDDALVKDFLEMMQQTSSDFTGSFRQISEINLNQLLDKETLESKWSLARLSKSKDWEKWVQRYKDRCCQENVNEDERVKHMLKVNPLYVPRNWILQEAIKDAEDNDYHKVRLLLEIFTNPFIANEEAEKLGYSSQPPSWSFGLKLSCSS</sequence>
<comment type="caution">
    <text evidence="10">The sequence shown here is derived from an EMBL/GenBank/DDBJ whole genome shotgun (WGS) entry which is preliminary data.</text>
</comment>
<dbReference type="Proteomes" id="UP000789524">
    <property type="component" value="Unassembled WGS sequence"/>
</dbReference>
<comment type="cofactor">
    <cofactor evidence="1">
        <name>Mg(2+)</name>
        <dbReference type="ChEBI" id="CHEBI:18420"/>
    </cofactor>
</comment>
<evidence type="ECO:0000256" key="2">
    <source>
        <dbReference type="ARBA" id="ARBA00009747"/>
    </source>
</evidence>
<protein>
    <recommendedName>
        <fullName evidence="9">Selenoprotein O</fullName>
    </recommendedName>
</protein>
<keyword evidence="4" id="KW-0548">Nucleotidyltransferase</keyword>